<keyword evidence="19" id="KW-1185">Reference proteome</keyword>
<evidence type="ECO:0000256" key="10">
    <source>
        <dbReference type="ARBA" id="ARBA00022984"/>
    </source>
</evidence>
<dbReference type="OrthoDB" id="9795979at2"/>
<evidence type="ECO:0000259" key="17">
    <source>
        <dbReference type="SMART" id="SM00936"/>
    </source>
</evidence>
<dbReference type="PATRIC" id="fig|2340.3.peg.2029"/>
<organism evidence="18 19">
    <name type="scientific">Solemya velum gill symbiont</name>
    <dbReference type="NCBI Taxonomy" id="2340"/>
    <lineage>
        <taxon>Bacteria</taxon>
        <taxon>Pseudomonadati</taxon>
        <taxon>Pseudomonadota</taxon>
        <taxon>Gammaproteobacteria</taxon>
        <taxon>sulfur-oxidizing symbionts</taxon>
    </lineage>
</organism>
<protein>
    <recommendedName>
        <fullName evidence="4">serine-type D-Ala-D-Ala carboxypeptidase</fullName>
        <ecNumber evidence="4">3.4.16.4</ecNumber>
    </recommendedName>
</protein>
<dbReference type="AlphaFoldDB" id="A0A0B0H8L2"/>
<dbReference type="SUPFAM" id="SSF69189">
    <property type="entry name" value="Penicillin-binding protein associated domain"/>
    <property type="match status" value="1"/>
</dbReference>
<dbReference type="EC" id="3.4.16.4" evidence="4"/>
<dbReference type="GO" id="GO:0009252">
    <property type="term" value="P:peptidoglycan biosynthetic process"/>
    <property type="evidence" value="ECO:0007669"/>
    <property type="project" value="UniProtKB-UniPathway"/>
</dbReference>
<feature type="domain" description="Peptidase S11 D-Ala-D-Ala carboxypeptidase A C-terminal" evidence="17">
    <location>
        <begin position="270"/>
        <end position="360"/>
    </location>
</feature>
<dbReference type="InterPro" id="IPR015956">
    <property type="entry name" value="Peniciliin-bd_prot_C_sf"/>
</dbReference>
<evidence type="ECO:0000256" key="13">
    <source>
        <dbReference type="PIRSR" id="PIRSR618044-1"/>
    </source>
</evidence>
<dbReference type="RefSeq" id="WP_043117635.1">
    <property type="nucleotide sequence ID" value="NZ_JRAA01000002.1"/>
</dbReference>
<evidence type="ECO:0000256" key="7">
    <source>
        <dbReference type="ARBA" id="ARBA00022729"/>
    </source>
</evidence>
<name>A0A0B0H8L2_SOVGS</name>
<comment type="pathway">
    <text evidence="2">Cell wall biogenesis; peptidoglycan biosynthesis.</text>
</comment>
<evidence type="ECO:0000256" key="15">
    <source>
        <dbReference type="RuleBase" id="RU004016"/>
    </source>
</evidence>
<evidence type="ECO:0000256" key="3">
    <source>
        <dbReference type="ARBA" id="ARBA00007164"/>
    </source>
</evidence>
<dbReference type="PRINTS" id="PR00725">
    <property type="entry name" value="DADACBPTASE1"/>
</dbReference>
<dbReference type="PANTHER" id="PTHR21581">
    <property type="entry name" value="D-ALANYL-D-ALANINE CARBOXYPEPTIDASE"/>
    <property type="match status" value="1"/>
</dbReference>
<dbReference type="UniPathway" id="UPA00219"/>
<dbReference type="GO" id="GO:0006508">
    <property type="term" value="P:proteolysis"/>
    <property type="evidence" value="ECO:0007669"/>
    <property type="project" value="UniProtKB-KW"/>
</dbReference>
<dbReference type="Gene3D" id="2.60.410.10">
    <property type="entry name" value="D-Ala-D-Ala carboxypeptidase, C-terminal domain"/>
    <property type="match status" value="1"/>
</dbReference>
<evidence type="ECO:0000256" key="6">
    <source>
        <dbReference type="ARBA" id="ARBA00022670"/>
    </source>
</evidence>
<dbReference type="Gene3D" id="3.40.710.10">
    <property type="entry name" value="DD-peptidase/beta-lactamase superfamily"/>
    <property type="match status" value="1"/>
</dbReference>
<keyword evidence="8 18" id="KW-0378">Hydrolase</keyword>
<dbReference type="GO" id="GO:0071555">
    <property type="term" value="P:cell wall organization"/>
    <property type="evidence" value="ECO:0007669"/>
    <property type="project" value="UniProtKB-KW"/>
</dbReference>
<dbReference type="InterPro" id="IPR018044">
    <property type="entry name" value="Peptidase_S11"/>
</dbReference>
<dbReference type="Proteomes" id="UP000030856">
    <property type="component" value="Unassembled WGS sequence"/>
</dbReference>
<feature type="active site" description="Proton acceptor" evidence="13">
    <location>
        <position position="61"/>
    </location>
</feature>
<evidence type="ECO:0000256" key="12">
    <source>
        <dbReference type="ARBA" id="ARBA00034000"/>
    </source>
</evidence>
<dbReference type="InterPro" id="IPR012907">
    <property type="entry name" value="Peptidase_S11_C"/>
</dbReference>
<dbReference type="eggNOG" id="COG1686">
    <property type="taxonomic scope" value="Bacteria"/>
</dbReference>
<feature type="active site" evidence="13">
    <location>
        <position position="118"/>
    </location>
</feature>
<evidence type="ECO:0000256" key="2">
    <source>
        <dbReference type="ARBA" id="ARBA00004752"/>
    </source>
</evidence>
<dbReference type="InterPro" id="IPR012338">
    <property type="entry name" value="Beta-lactam/transpept-like"/>
</dbReference>
<evidence type="ECO:0000256" key="14">
    <source>
        <dbReference type="PIRSR" id="PIRSR618044-2"/>
    </source>
</evidence>
<keyword evidence="11" id="KW-0961">Cell wall biogenesis/degradation</keyword>
<proteinExistence type="inferred from homology"/>
<dbReference type="Pfam" id="PF00768">
    <property type="entry name" value="Peptidase_S11"/>
    <property type="match status" value="1"/>
</dbReference>
<reference evidence="18 19" key="1">
    <citation type="journal article" date="2014" name="BMC Genomics">
        <title>The genome of the intracellular bacterium of the coastal bivalve, Solemya velum: a blueprint for thriving in and out of symbiosis.</title>
        <authorList>
            <person name="Dmytrenko O."/>
            <person name="Russell S.L."/>
            <person name="Loo W.T."/>
            <person name="Fontanez K.M."/>
            <person name="Liao L."/>
            <person name="Roeselers G."/>
            <person name="Sharma R."/>
            <person name="Stewart F.J."/>
            <person name="Newton I.L."/>
            <person name="Woyke T."/>
            <person name="Wu D."/>
            <person name="Lang J.M."/>
            <person name="Eisen J.A."/>
            <person name="Cavanaugh C.M."/>
        </authorList>
    </citation>
    <scope>NUCLEOTIDE SEQUENCE [LARGE SCALE GENOMIC DNA]</scope>
    <source>
        <strain evidence="18 19">WH</strain>
    </source>
</reference>
<feature type="chain" id="PRO_5002055317" description="serine-type D-Ala-D-Ala carboxypeptidase" evidence="16">
    <location>
        <begin position="23"/>
        <end position="376"/>
    </location>
</feature>
<keyword evidence="5 18" id="KW-0121">Carboxypeptidase</keyword>
<evidence type="ECO:0000256" key="4">
    <source>
        <dbReference type="ARBA" id="ARBA00012448"/>
    </source>
</evidence>
<evidence type="ECO:0000313" key="18">
    <source>
        <dbReference type="EMBL" id="KHF25410.1"/>
    </source>
</evidence>
<dbReference type="InterPro" id="IPR001967">
    <property type="entry name" value="Peptidase_S11_N"/>
</dbReference>
<feature type="binding site" evidence="14">
    <location>
        <position position="220"/>
    </location>
    <ligand>
        <name>substrate</name>
    </ligand>
</feature>
<accession>A0A0B0H8L2</accession>
<sequence length="376" mass="41194">MQHFSKILITLFFLLVSGTAMAVIPPPSVAANGYLLVEMETGQVLAEQNASKKLEPASLTKIMTAHVVFMELEAKRISLSDMVLISEKAWRTQGSKMFIEANKEVSVEDLLKGLIIQSGNDAAIALAEHVAGSEEAFATLMNQEAKKLGMKDSHFTNSSGLPDENHYTTARDIALVTMASIRDFPEYYKWYSERDFTFNEIKQDNRNTLLWQDATIDGVKTGHTEAAGYCLVSSALRDGRRLVSVIMGAQSTSARATESRKLLNYGFRFYVTKKLLSANKPLQKVKVWKGATETIDVGIAKDLVQTIPHDSTDKIKASLTVDASLVAPISKGTRLGSVKVTLDDKTLATLPLVALSDVESGSIFVVIKDSVLLMLQ</sequence>
<dbReference type="InterPro" id="IPR037167">
    <property type="entry name" value="Peptidase_S11_C_sf"/>
</dbReference>
<keyword evidence="7 16" id="KW-0732">Signal</keyword>
<gene>
    <name evidence="18" type="primary">dacA</name>
    <name evidence="18" type="ORF">JV46_11170</name>
</gene>
<comment type="catalytic activity">
    <reaction evidence="12">
        <text>Preferential cleavage: (Ac)2-L-Lys-D-Ala-|-D-Ala. Also transpeptidation of peptidyl-alanyl moieties that are N-acyl substituents of D-alanine.</text>
        <dbReference type="EC" id="3.4.16.4"/>
    </reaction>
</comment>
<evidence type="ECO:0000313" key="19">
    <source>
        <dbReference type="Proteomes" id="UP000030856"/>
    </source>
</evidence>
<dbReference type="STRING" id="2340.JV46_11170"/>
<evidence type="ECO:0000256" key="1">
    <source>
        <dbReference type="ARBA" id="ARBA00003217"/>
    </source>
</evidence>
<evidence type="ECO:0000256" key="9">
    <source>
        <dbReference type="ARBA" id="ARBA00022960"/>
    </source>
</evidence>
<evidence type="ECO:0000256" key="11">
    <source>
        <dbReference type="ARBA" id="ARBA00023316"/>
    </source>
</evidence>
<dbReference type="GO" id="GO:0008360">
    <property type="term" value="P:regulation of cell shape"/>
    <property type="evidence" value="ECO:0007669"/>
    <property type="project" value="UniProtKB-KW"/>
</dbReference>
<dbReference type="PANTHER" id="PTHR21581:SF6">
    <property type="entry name" value="TRAFFICKING PROTEIN PARTICLE COMPLEX SUBUNIT 12"/>
    <property type="match status" value="1"/>
</dbReference>
<keyword evidence="10" id="KW-0573">Peptidoglycan synthesis</keyword>
<comment type="similarity">
    <text evidence="3 15">Belongs to the peptidase S11 family.</text>
</comment>
<comment type="function">
    <text evidence="1">Removes C-terminal D-alanyl residues from sugar-peptide cell wall precursors.</text>
</comment>
<keyword evidence="6" id="KW-0645">Protease</keyword>
<dbReference type="Pfam" id="PF07943">
    <property type="entry name" value="PBP5_C"/>
    <property type="match status" value="1"/>
</dbReference>
<dbReference type="SUPFAM" id="SSF56601">
    <property type="entry name" value="beta-lactamase/transpeptidase-like"/>
    <property type="match status" value="1"/>
</dbReference>
<dbReference type="EMBL" id="JRAA01000002">
    <property type="protein sequence ID" value="KHF25410.1"/>
    <property type="molecule type" value="Genomic_DNA"/>
</dbReference>
<evidence type="ECO:0000256" key="8">
    <source>
        <dbReference type="ARBA" id="ARBA00022801"/>
    </source>
</evidence>
<evidence type="ECO:0000256" key="5">
    <source>
        <dbReference type="ARBA" id="ARBA00022645"/>
    </source>
</evidence>
<feature type="signal peptide" evidence="16">
    <location>
        <begin position="1"/>
        <end position="22"/>
    </location>
</feature>
<comment type="caution">
    <text evidence="18">The sequence shown here is derived from an EMBL/GenBank/DDBJ whole genome shotgun (WGS) entry which is preliminary data.</text>
</comment>
<feature type="active site" description="Acyl-ester intermediate" evidence="13">
    <location>
        <position position="58"/>
    </location>
</feature>
<dbReference type="SMART" id="SM00936">
    <property type="entry name" value="PBP5_C"/>
    <property type="match status" value="1"/>
</dbReference>
<keyword evidence="9" id="KW-0133">Cell shape</keyword>
<dbReference type="GO" id="GO:0009002">
    <property type="term" value="F:serine-type D-Ala-D-Ala carboxypeptidase activity"/>
    <property type="evidence" value="ECO:0007669"/>
    <property type="project" value="UniProtKB-EC"/>
</dbReference>
<evidence type="ECO:0000256" key="16">
    <source>
        <dbReference type="SAM" id="SignalP"/>
    </source>
</evidence>